<sequence length="286" mass="31997">MPPPPIITGKELPPGMAQGMPPTPNPMAQMGPNGQPWSKFSFANFDWSLYDYHPADDGGFWQLQPNMPPSEHLPLMIPLQVTKRSPVQQQKDIEWTCLSPACPSKPFKRKPDLDRHYKMAHPNGVPLLPPGTVTTPTFEHMPVAPVPSGLPPNLNPAGLAPGPNGGGASPIAQDGSASGKDGKDGKEKDGVFTCDYPVCPRMTDGFNRKDRFRVHLQEMHKEDVVKKGGKLDDPWLAGRKMYTQWWRCSKCLGRVKVEEHGWECPRDQVKCEPKRREYRENMMVDQ</sequence>
<dbReference type="OrthoDB" id="2687452at2759"/>
<dbReference type="AlphaFoldDB" id="A0A8K0TS67"/>
<dbReference type="Proteomes" id="UP000813385">
    <property type="component" value="Unassembled WGS sequence"/>
</dbReference>
<evidence type="ECO:0000256" key="1">
    <source>
        <dbReference type="SAM" id="MobiDB-lite"/>
    </source>
</evidence>
<proteinExistence type="predicted"/>
<dbReference type="EMBL" id="JAGPXD010000002">
    <property type="protein sequence ID" value="KAH7368362.1"/>
    <property type="molecule type" value="Genomic_DNA"/>
</dbReference>
<accession>A0A8K0TS67</accession>
<comment type="caution">
    <text evidence="2">The sequence shown here is derived from an EMBL/GenBank/DDBJ whole genome shotgun (WGS) entry which is preliminary data.</text>
</comment>
<feature type="region of interest" description="Disordered" evidence="1">
    <location>
        <begin position="1"/>
        <end position="35"/>
    </location>
</feature>
<protein>
    <recommendedName>
        <fullName evidence="4">C2H2-type domain-containing protein</fullName>
    </recommendedName>
</protein>
<evidence type="ECO:0008006" key="4">
    <source>
        <dbReference type="Google" id="ProtNLM"/>
    </source>
</evidence>
<organism evidence="2 3">
    <name type="scientific">Plectosphaerella cucumerina</name>
    <dbReference type="NCBI Taxonomy" id="40658"/>
    <lineage>
        <taxon>Eukaryota</taxon>
        <taxon>Fungi</taxon>
        <taxon>Dikarya</taxon>
        <taxon>Ascomycota</taxon>
        <taxon>Pezizomycotina</taxon>
        <taxon>Sordariomycetes</taxon>
        <taxon>Hypocreomycetidae</taxon>
        <taxon>Glomerellales</taxon>
        <taxon>Plectosphaerellaceae</taxon>
        <taxon>Plectosphaerella</taxon>
    </lineage>
</organism>
<evidence type="ECO:0000313" key="2">
    <source>
        <dbReference type="EMBL" id="KAH7368362.1"/>
    </source>
</evidence>
<evidence type="ECO:0000313" key="3">
    <source>
        <dbReference type="Proteomes" id="UP000813385"/>
    </source>
</evidence>
<name>A0A8K0TS67_9PEZI</name>
<reference evidence="2" key="1">
    <citation type="journal article" date="2021" name="Nat. Commun.">
        <title>Genetic determinants of endophytism in the Arabidopsis root mycobiome.</title>
        <authorList>
            <person name="Mesny F."/>
            <person name="Miyauchi S."/>
            <person name="Thiergart T."/>
            <person name="Pickel B."/>
            <person name="Atanasova L."/>
            <person name="Karlsson M."/>
            <person name="Huettel B."/>
            <person name="Barry K.W."/>
            <person name="Haridas S."/>
            <person name="Chen C."/>
            <person name="Bauer D."/>
            <person name="Andreopoulos W."/>
            <person name="Pangilinan J."/>
            <person name="LaButti K."/>
            <person name="Riley R."/>
            <person name="Lipzen A."/>
            <person name="Clum A."/>
            <person name="Drula E."/>
            <person name="Henrissat B."/>
            <person name="Kohler A."/>
            <person name="Grigoriev I.V."/>
            <person name="Martin F.M."/>
            <person name="Hacquard S."/>
        </authorList>
    </citation>
    <scope>NUCLEOTIDE SEQUENCE</scope>
    <source>
        <strain evidence="2">MPI-CAGE-AT-0016</strain>
    </source>
</reference>
<keyword evidence="3" id="KW-1185">Reference proteome</keyword>
<feature type="region of interest" description="Disordered" evidence="1">
    <location>
        <begin position="147"/>
        <end position="187"/>
    </location>
</feature>
<gene>
    <name evidence="2" type="ORF">B0T11DRAFT_63487</name>
</gene>